<dbReference type="OrthoDB" id="127285at2759"/>
<dbReference type="Proteomes" id="UP000694621">
    <property type="component" value="Unplaced"/>
</dbReference>
<dbReference type="EMBL" id="JAICCE010000001">
    <property type="protein sequence ID" value="KAG9281633.1"/>
    <property type="molecule type" value="Genomic_DNA"/>
</dbReference>
<dbReference type="RefSeq" id="XP_007252142.3">
    <property type="nucleotide sequence ID" value="XM_007252080.4"/>
</dbReference>
<reference evidence="2 5" key="1">
    <citation type="submission" date="2021-07" db="EMBL/GenBank/DDBJ databases">
        <authorList>
            <person name="Imarazene B."/>
            <person name="Zahm M."/>
            <person name="Klopp C."/>
            <person name="Cabau C."/>
            <person name="Beille S."/>
            <person name="Jouanno E."/>
            <person name="Castinel A."/>
            <person name="Lluch J."/>
            <person name="Gil L."/>
            <person name="Kuchtly C."/>
            <person name="Lopez Roques C."/>
            <person name="Donnadieu C."/>
            <person name="Parrinello H."/>
            <person name="Journot L."/>
            <person name="Du K."/>
            <person name="Schartl M."/>
            <person name="Retaux S."/>
            <person name="Guiguen Y."/>
        </authorList>
    </citation>
    <scope>NUCLEOTIDE SEQUENCE [LARGE SCALE GENOMIC DNA]</scope>
    <source>
        <strain evidence="2">Pach_M1</strain>
        <tissue evidence="2">Testis</tissue>
    </source>
</reference>
<protein>
    <submittedName>
        <fullName evidence="3">Surfeit 2</fullName>
    </submittedName>
    <submittedName>
        <fullName evidence="2">Surfeit locus protein 2</fullName>
    </submittedName>
</protein>
<dbReference type="Ensembl" id="ENSAMXT00005015207.1">
    <property type="protein sequence ID" value="ENSAMXP00005013734.1"/>
    <property type="gene ID" value="ENSAMXG00005007378.1"/>
</dbReference>
<proteinExistence type="predicted"/>
<feature type="region of interest" description="Disordered" evidence="1">
    <location>
        <begin position="125"/>
        <end position="254"/>
    </location>
</feature>
<dbReference type="Pfam" id="PF05477">
    <property type="entry name" value="SURF2"/>
    <property type="match status" value="1"/>
</dbReference>
<dbReference type="PANTHER" id="PTHR34348">
    <property type="entry name" value="SURFEIT LOCUS PROTEIN 2"/>
    <property type="match status" value="1"/>
</dbReference>
<evidence type="ECO:0000313" key="2">
    <source>
        <dbReference type="EMBL" id="KAG9281633.1"/>
    </source>
</evidence>
<sequence>MDELSAELRKFLQNQPFLELTDGKKVKCTLNGHEFPCNLTELQHFISGNKYKKLSANAEFNYSQYEPHLVPSTKQPNHLFCKLTLRHLNRVPEHVLRHINGKRYKKALGEYEECVKQGVQFVPARLRHKKQRKHTDDGMESASEKQHKPKQKQDSGIWAPSSSDEEGSDSEDSMSDLYPPTLFTLKEPEEQEKMEEDEDNFLTDEDDEMEISEKDEKQAKQKRKKVQSAGFTKKLKNNRKKRGFKPAGKVKKAK</sequence>
<name>A0A8B9HIN8_ASTMX</name>
<feature type="compositionally biased region" description="Acidic residues" evidence="1">
    <location>
        <begin position="163"/>
        <end position="174"/>
    </location>
</feature>
<evidence type="ECO:0000313" key="4">
    <source>
        <dbReference type="Proteomes" id="UP000694621"/>
    </source>
</evidence>
<dbReference type="Proteomes" id="UP000752171">
    <property type="component" value="Unassembled WGS sequence"/>
</dbReference>
<dbReference type="PANTHER" id="PTHR34348:SF1">
    <property type="entry name" value="SURFEIT LOCUS PROTEIN 2"/>
    <property type="match status" value="1"/>
</dbReference>
<feature type="compositionally biased region" description="Acidic residues" evidence="1">
    <location>
        <begin position="189"/>
        <end position="210"/>
    </location>
</feature>
<dbReference type="AlphaFoldDB" id="A0A8B9HIN8"/>
<reference evidence="3" key="2">
    <citation type="submission" date="2025-05" db="UniProtKB">
        <authorList>
            <consortium name="Ensembl"/>
        </authorList>
    </citation>
    <scope>IDENTIFICATION</scope>
</reference>
<evidence type="ECO:0000313" key="3">
    <source>
        <dbReference type="Ensembl" id="ENSAMXP00005013734.1"/>
    </source>
</evidence>
<gene>
    <name evidence="3" type="primary">surf2</name>
    <name evidence="2" type="synonym">SURF2</name>
    <name evidence="2" type="ORF">AMEX_G176</name>
</gene>
<feature type="compositionally biased region" description="Basic and acidic residues" evidence="1">
    <location>
        <begin position="134"/>
        <end position="146"/>
    </location>
</feature>
<feature type="compositionally biased region" description="Basic residues" evidence="1">
    <location>
        <begin position="233"/>
        <end position="254"/>
    </location>
</feature>
<organism evidence="3 4">
    <name type="scientific">Astyanax mexicanus</name>
    <name type="common">Blind cave fish</name>
    <name type="synonym">Astyanax fasciatus mexicanus</name>
    <dbReference type="NCBI Taxonomy" id="7994"/>
    <lineage>
        <taxon>Eukaryota</taxon>
        <taxon>Metazoa</taxon>
        <taxon>Chordata</taxon>
        <taxon>Craniata</taxon>
        <taxon>Vertebrata</taxon>
        <taxon>Euteleostomi</taxon>
        <taxon>Actinopterygii</taxon>
        <taxon>Neopterygii</taxon>
        <taxon>Teleostei</taxon>
        <taxon>Ostariophysi</taxon>
        <taxon>Characiformes</taxon>
        <taxon>Characoidei</taxon>
        <taxon>Acestrorhamphidae</taxon>
        <taxon>Acestrorhamphinae</taxon>
        <taxon>Astyanax</taxon>
    </lineage>
</organism>
<dbReference type="GeneID" id="103028662"/>
<accession>A0A8B9HIN8</accession>
<dbReference type="CTD" id="6835"/>
<dbReference type="KEGG" id="amex:103028662"/>
<evidence type="ECO:0000256" key="1">
    <source>
        <dbReference type="SAM" id="MobiDB-lite"/>
    </source>
</evidence>
<evidence type="ECO:0000313" key="5">
    <source>
        <dbReference type="Proteomes" id="UP000752171"/>
    </source>
</evidence>
<dbReference type="OMA" id="QYEPYIV"/>
<dbReference type="InterPro" id="IPR008833">
    <property type="entry name" value="Surf2"/>
</dbReference>